<evidence type="ECO:0000313" key="2">
    <source>
        <dbReference type="Proteomes" id="UP000008311"/>
    </source>
</evidence>
<evidence type="ECO:0008006" key="3">
    <source>
        <dbReference type="Google" id="ProtNLM"/>
    </source>
</evidence>
<dbReference type="GO" id="GO:0005759">
    <property type="term" value="C:mitochondrial matrix"/>
    <property type="evidence" value="ECO:0007669"/>
    <property type="project" value="InterPro"/>
</dbReference>
<proteinExistence type="predicted"/>
<reference evidence="2" key="1">
    <citation type="journal article" date="2010" name="Nat. Biotechnol.">
        <title>Draft genome sequence of the oilseed species Ricinus communis.</title>
        <authorList>
            <person name="Chan A.P."/>
            <person name="Crabtree J."/>
            <person name="Zhao Q."/>
            <person name="Lorenzi H."/>
            <person name="Orvis J."/>
            <person name="Puiu D."/>
            <person name="Melake-Berhan A."/>
            <person name="Jones K.M."/>
            <person name="Redman J."/>
            <person name="Chen G."/>
            <person name="Cahoon E.B."/>
            <person name="Gedil M."/>
            <person name="Stanke M."/>
            <person name="Haas B.J."/>
            <person name="Wortman J.R."/>
            <person name="Fraser-Liggett C.M."/>
            <person name="Ravel J."/>
            <person name="Rabinowicz P.D."/>
        </authorList>
    </citation>
    <scope>NUCLEOTIDE SEQUENCE [LARGE SCALE GENOMIC DNA]</scope>
    <source>
        <strain evidence="2">cv. Hale</strain>
    </source>
</reference>
<dbReference type="InParanoid" id="B9RNY1"/>
<organism evidence="1 2">
    <name type="scientific">Ricinus communis</name>
    <name type="common">Castor bean</name>
    <dbReference type="NCBI Taxonomy" id="3988"/>
    <lineage>
        <taxon>Eukaryota</taxon>
        <taxon>Viridiplantae</taxon>
        <taxon>Streptophyta</taxon>
        <taxon>Embryophyta</taxon>
        <taxon>Tracheophyta</taxon>
        <taxon>Spermatophyta</taxon>
        <taxon>Magnoliopsida</taxon>
        <taxon>eudicotyledons</taxon>
        <taxon>Gunneridae</taxon>
        <taxon>Pentapetalae</taxon>
        <taxon>rosids</taxon>
        <taxon>fabids</taxon>
        <taxon>Malpighiales</taxon>
        <taxon>Euphorbiaceae</taxon>
        <taxon>Acalyphoideae</taxon>
        <taxon>Acalypheae</taxon>
        <taxon>Ricinus</taxon>
    </lineage>
</organism>
<dbReference type="Gene3D" id="3.10.280.10">
    <property type="entry name" value="Mitochondrial glycoprotein"/>
    <property type="match status" value="1"/>
</dbReference>
<dbReference type="Pfam" id="PF02330">
    <property type="entry name" value="MAM33"/>
    <property type="match status" value="1"/>
</dbReference>
<name>B9RNY1_RICCO</name>
<dbReference type="STRING" id="3988.B9RNY1"/>
<sequence>MSRLIRFAQRTVKCYNHLNSHNLLFQSKPYTTAHKITKSPFEANILRILHNEIEYQSDYAPPHQPATKFNSFVVQDRPGEQWMTMRRTFNSDNENIKLEVTMFDGYETVTKSGEGSSGEDVRLHISLLVDISKNGDSLEFVCSSWPDRLEIHKVYLLRRDHELSRPYMGPDFRNLNGELQKRLREYLEERGVNDELSVFLHEYMTNKDRIELIQWFANVKSFVEK</sequence>
<dbReference type="eggNOG" id="KOG2536">
    <property type="taxonomic scope" value="Eukaryota"/>
</dbReference>
<dbReference type="InterPro" id="IPR036561">
    <property type="entry name" value="MAM33_sf"/>
</dbReference>
<dbReference type="FunFam" id="3.10.280.10:FF:000003">
    <property type="entry name" value="Mitochondrial glycoprotein"/>
    <property type="match status" value="1"/>
</dbReference>
<dbReference type="Proteomes" id="UP000008311">
    <property type="component" value="Unassembled WGS sequence"/>
</dbReference>
<dbReference type="FunCoup" id="B9RNY1">
    <property type="interactions" value="595"/>
</dbReference>
<accession>B9RNY1</accession>
<gene>
    <name evidence="1" type="ORF">RCOM_0922250</name>
</gene>
<keyword evidence="2" id="KW-1185">Reference proteome</keyword>
<dbReference type="SUPFAM" id="SSF54529">
    <property type="entry name" value="Mitochondrial glycoprotein MAM33-like"/>
    <property type="match status" value="1"/>
</dbReference>
<dbReference type="EMBL" id="EQ973791">
    <property type="protein sequence ID" value="EEF46899.1"/>
    <property type="molecule type" value="Genomic_DNA"/>
</dbReference>
<evidence type="ECO:0000313" key="1">
    <source>
        <dbReference type="EMBL" id="EEF46899.1"/>
    </source>
</evidence>
<dbReference type="PANTHER" id="PTHR10826">
    <property type="entry name" value="COMPLEMENT COMPONENT 1"/>
    <property type="match status" value="1"/>
</dbReference>
<dbReference type="InterPro" id="IPR003428">
    <property type="entry name" value="MAM33"/>
</dbReference>
<protein>
    <recommendedName>
        <fullName evidence="3">Mitochondrial glycoprotein</fullName>
    </recommendedName>
</protein>
<dbReference type="AlphaFoldDB" id="B9RNY1"/>
<dbReference type="PANTHER" id="PTHR10826:SF14">
    <property type="entry name" value="MITOCHONDRIAL GLYCOPROTEIN FAMILY PROTEIN"/>
    <property type="match status" value="1"/>
</dbReference>